<protein>
    <submittedName>
        <fullName evidence="3 4">Uncharacterized protein</fullName>
    </submittedName>
</protein>
<dbReference type="EMBL" id="LS974623">
    <property type="protein sequence ID" value="CAG7901480.1"/>
    <property type="molecule type" value="Genomic_DNA"/>
</dbReference>
<evidence type="ECO:0000313" key="4">
    <source>
        <dbReference type="EnsemblPlants" id="Bra014902.1-P"/>
    </source>
</evidence>
<evidence type="ECO:0000256" key="1">
    <source>
        <dbReference type="SAM" id="Phobius"/>
    </source>
</evidence>
<sequence>MGNTVIRARREARFYKIIAIDYVYTFLRKICRENSDILMFLVKALLFEKLFFVCLIKYILLLLTRSVDYR</sequence>
<dbReference type="Proteomes" id="UP000011750">
    <property type="component" value="Chromosome A07"/>
</dbReference>
<reference evidence="5" key="1">
    <citation type="journal article" date="2011" name="Nat. Genet.">
        <title>The genome of the mesopolyploid crop species Brassica rapa.</title>
        <authorList>
            <consortium name="Brassica rapa Genome Sequencing Project Consortium"/>
            <person name="Wang X."/>
            <person name="Wang H."/>
            <person name="Wang J."/>
            <person name="Sun R."/>
            <person name="Wu J."/>
            <person name="Liu S."/>
            <person name="Bai Y."/>
            <person name="Mun J.H."/>
            <person name="Bancroft I."/>
            <person name="Cheng F."/>
            <person name="Huang S."/>
            <person name="Li X."/>
            <person name="Hua W."/>
            <person name="Wang J."/>
            <person name="Wang X."/>
            <person name="Freeling M."/>
            <person name="Pires J.C."/>
            <person name="Paterson A.H."/>
            <person name="Chalhoub B."/>
            <person name="Wang B."/>
            <person name="Hayward A."/>
            <person name="Sharpe A.G."/>
            <person name="Park B.S."/>
            <person name="Weisshaar B."/>
            <person name="Liu B."/>
            <person name="Li B."/>
            <person name="Liu B."/>
            <person name="Tong C."/>
            <person name="Song C."/>
            <person name="Duran C."/>
            <person name="Peng C."/>
            <person name="Geng C."/>
            <person name="Koh C."/>
            <person name="Lin C."/>
            <person name="Edwards D."/>
            <person name="Mu D."/>
            <person name="Shen D."/>
            <person name="Soumpourou E."/>
            <person name="Li F."/>
            <person name="Fraser F."/>
            <person name="Conant G."/>
            <person name="Lassalle G."/>
            <person name="King G.J."/>
            <person name="Bonnema G."/>
            <person name="Tang H."/>
            <person name="Wang H."/>
            <person name="Belcram H."/>
            <person name="Zhou H."/>
            <person name="Hirakawa H."/>
            <person name="Abe H."/>
            <person name="Guo H."/>
            <person name="Wang H."/>
            <person name="Jin H."/>
            <person name="Parkin I.A."/>
            <person name="Batley J."/>
            <person name="Kim J.S."/>
            <person name="Just J."/>
            <person name="Li J."/>
            <person name="Xu J."/>
            <person name="Deng J."/>
            <person name="Kim J.A."/>
            <person name="Li J."/>
            <person name="Yu J."/>
            <person name="Meng J."/>
            <person name="Wang J."/>
            <person name="Min J."/>
            <person name="Poulain J."/>
            <person name="Wang J."/>
            <person name="Hatakeyama K."/>
            <person name="Wu K."/>
            <person name="Wang L."/>
            <person name="Fang L."/>
            <person name="Trick M."/>
            <person name="Links M.G."/>
            <person name="Zhao M."/>
            <person name="Jin M."/>
            <person name="Ramchiary N."/>
            <person name="Drou N."/>
            <person name="Berkman P.J."/>
            <person name="Cai Q."/>
            <person name="Huang Q."/>
            <person name="Li R."/>
            <person name="Tabata S."/>
            <person name="Cheng S."/>
            <person name="Zhang S."/>
            <person name="Zhang S."/>
            <person name="Huang S."/>
            <person name="Sato S."/>
            <person name="Sun S."/>
            <person name="Kwon S.J."/>
            <person name="Choi S.R."/>
            <person name="Lee T.H."/>
            <person name="Fan W."/>
            <person name="Zhao X."/>
            <person name="Tan X."/>
            <person name="Xu X."/>
            <person name="Wang Y."/>
            <person name="Qiu Y."/>
            <person name="Yin Y."/>
            <person name="Li Y."/>
            <person name="Du Y."/>
            <person name="Liao Y."/>
            <person name="Lim Y."/>
            <person name="Narusaka Y."/>
            <person name="Wang Y."/>
            <person name="Wang Z."/>
            <person name="Li Z."/>
            <person name="Wang Z."/>
            <person name="Xiong Z."/>
            <person name="Zhang Z."/>
        </authorList>
    </citation>
    <scope>NUCLEOTIDE SEQUENCE [LARGE SCALE GENOMIC DNA]</scope>
    <source>
        <strain evidence="5">cv. Chiifu-401-42</strain>
    </source>
</reference>
<keyword evidence="1" id="KW-0472">Membrane</keyword>
<reference evidence="4" key="4">
    <citation type="submission" date="2023-03" db="UniProtKB">
        <authorList>
            <consortium name="EnsemblPlants"/>
        </authorList>
    </citation>
    <scope>IDENTIFICATION</scope>
    <source>
        <strain evidence="4">cv. Chiifu-401-42</strain>
    </source>
</reference>
<evidence type="ECO:0000313" key="5">
    <source>
        <dbReference type="Proteomes" id="UP000011750"/>
    </source>
</evidence>
<reference evidence="3" key="3">
    <citation type="submission" date="2018-11" db="EMBL/GenBank/DDBJ databases">
        <authorList>
            <consortium name="Genoscope - CEA"/>
            <person name="William W."/>
        </authorList>
    </citation>
    <scope>NUCLEOTIDE SEQUENCE</scope>
</reference>
<reference evidence="5" key="2">
    <citation type="journal article" date="2018" name="Hortic Res">
        <title>Improved Brassica rapa reference genome by single-molecule sequencing and chromosome conformation capture technologies.</title>
        <authorList>
            <person name="Zhang L."/>
            <person name="Cai X."/>
            <person name="Wu J."/>
            <person name="Liu M."/>
            <person name="Grob S."/>
            <person name="Cheng F."/>
            <person name="Liang J."/>
            <person name="Cai C."/>
            <person name="Liu Z."/>
            <person name="Liu B."/>
            <person name="Wang F."/>
            <person name="Li S."/>
            <person name="Liu F."/>
            <person name="Li X."/>
            <person name="Cheng L."/>
            <person name="Yang W."/>
            <person name="Li M.H."/>
            <person name="Grossniklaus U."/>
            <person name="Zheng H."/>
            <person name="Wang X."/>
        </authorList>
    </citation>
    <scope>NUCLEOTIDE SEQUENCE [LARGE SCALE GENOMIC DNA]</scope>
    <source>
        <strain evidence="5">cv. Chiifu-401-42</strain>
    </source>
</reference>
<keyword evidence="1" id="KW-1133">Transmembrane helix</keyword>
<proteinExistence type="predicted"/>
<dbReference type="Gramene" id="Bra014902.1">
    <property type="protein sequence ID" value="Bra014902.1-P"/>
    <property type="gene ID" value="Bra014902"/>
</dbReference>
<evidence type="ECO:0000313" key="2">
    <source>
        <dbReference type="EMBL" id="CAG7901480.1"/>
    </source>
</evidence>
<dbReference type="EnsemblPlants" id="Bra014902.1">
    <property type="protein sequence ID" value="Bra014902.1-P"/>
    <property type="gene ID" value="Bra014902"/>
</dbReference>
<name>A0A3P6BKM1_BRACM</name>
<accession>A0A3P6BKM1</accession>
<accession>M4DEI1</accession>
<keyword evidence="5" id="KW-1185">Reference proteome</keyword>
<dbReference type="Proteomes" id="UP000694005">
    <property type="component" value="Chromosome A07"/>
</dbReference>
<organism evidence="3">
    <name type="scientific">Brassica campestris</name>
    <name type="common">Field mustard</name>
    <dbReference type="NCBI Taxonomy" id="3711"/>
    <lineage>
        <taxon>Eukaryota</taxon>
        <taxon>Viridiplantae</taxon>
        <taxon>Streptophyta</taxon>
        <taxon>Embryophyta</taxon>
        <taxon>Tracheophyta</taxon>
        <taxon>Spermatophyta</taxon>
        <taxon>Magnoliopsida</taxon>
        <taxon>eudicotyledons</taxon>
        <taxon>Gunneridae</taxon>
        <taxon>Pentapetalae</taxon>
        <taxon>rosids</taxon>
        <taxon>malvids</taxon>
        <taxon>Brassicales</taxon>
        <taxon>Brassicaceae</taxon>
        <taxon>Brassiceae</taxon>
        <taxon>Brassica</taxon>
    </lineage>
</organism>
<dbReference type="AlphaFoldDB" id="A0A3P6BKM1"/>
<feature type="transmembrane region" description="Helical" evidence="1">
    <location>
        <begin position="37"/>
        <end position="60"/>
    </location>
</feature>
<dbReference type="HOGENOM" id="CLU_2761347_0_0_1"/>
<gene>
    <name evidence="3" type="ORF">BRAA07T28745Z</name>
    <name evidence="2" type="ORF">BRAPAZ1V2_A07P11240.2</name>
</gene>
<dbReference type="STRING" id="51351.M4DEI1"/>
<keyword evidence="1" id="KW-0812">Transmembrane</keyword>
<dbReference type="EMBL" id="LR031574">
    <property type="protein sequence ID" value="VDC96881.1"/>
    <property type="molecule type" value="Genomic_DNA"/>
</dbReference>
<evidence type="ECO:0000313" key="3">
    <source>
        <dbReference type="EMBL" id="VDC96881.1"/>
    </source>
</evidence>
<dbReference type="Gramene" id="A07p11240.2_BraZ1">
    <property type="protein sequence ID" value="A07p11240.2_BraZ1.CDS.1"/>
    <property type="gene ID" value="A07g11240.2_BraZ1"/>
</dbReference>